<evidence type="ECO:0000313" key="2">
    <source>
        <dbReference type="Proteomes" id="UP001228636"/>
    </source>
</evidence>
<organism evidence="1 2">
    <name type="scientific">Polaribacter sejongensis</name>
    <dbReference type="NCBI Taxonomy" id="985043"/>
    <lineage>
        <taxon>Bacteria</taxon>
        <taxon>Pseudomonadati</taxon>
        <taxon>Bacteroidota</taxon>
        <taxon>Flavobacteriia</taxon>
        <taxon>Flavobacteriales</taxon>
        <taxon>Flavobacteriaceae</taxon>
    </lineage>
</organism>
<evidence type="ECO:0000313" key="1">
    <source>
        <dbReference type="EMBL" id="MDN3621352.1"/>
    </source>
</evidence>
<comment type="caution">
    <text evidence="1">The sequence shown here is derived from an EMBL/GenBank/DDBJ whole genome shotgun (WGS) entry which is preliminary data.</text>
</comment>
<evidence type="ECO:0008006" key="3">
    <source>
        <dbReference type="Google" id="ProtNLM"/>
    </source>
</evidence>
<sequence>MVQDFLLDENGDLRIANGDFVIGDSENQEIEALLVSMKGEFKEFPSVGADFQKLLKSRSGQTAALKEIKLQLRNDGFDVSNIEIDNESIEVNATRTT</sequence>
<proteinExistence type="predicted"/>
<accession>A0AAJ1R020</accession>
<dbReference type="AlphaFoldDB" id="A0AAJ1R020"/>
<name>A0AAJ1R020_9FLAO</name>
<dbReference type="EMBL" id="JAUFQH010000022">
    <property type="protein sequence ID" value="MDN3621352.1"/>
    <property type="molecule type" value="Genomic_DNA"/>
</dbReference>
<dbReference type="Proteomes" id="UP001228636">
    <property type="component" value="Unassembled WGS sequence"/>
</dbReference>
<protein>
    <recommendedName>
        <fullName evidence="3">Oxidase</fullName>
    </recommendedName>
</protein>
<reference evidence="1 2" key="1">
    <citation type="journal article" date="2014" name="Int. J. Syst. Evol. Microbiol.">
        <title>Complete genome sequence of Corynebacterium casei LMG S-19264T (=DSM 44701T), isolated from a smear-ripened cheese.</title>
        <authorList>
            <consortium name="US DOE Joint Genome Institute (JGI-PGF)"/>
            <person name="Walter F."/>
            <person name="Albersmeier A."/>
            <person name="Kalinowski J."/>
            <person name="Ruckert C."/>
        </authorList>
    </citation>
    <scope>NUCLEOTIDE SEQUENCE [LARGE SCALE GENOMIC DNA]</scope>
    <source>
        <strain evidence="1 2">CECT 8670</strain>
    </source>
</reference>
<dbReference type="RefSeq" id="WP_261972832.1">
    <property type="nucleotide sequence ID" value="NZ_CP103460.1"/>
</dbReference>
<gene>
    <name evidence="1" type="ORF">QWY81_17930</name>
</gene>